<organism evidence="2 3">
    <name type="scientific">Streptomyces lividans 1326</name>
    <dbReference type="NCBI Taxonomy" id="1200984"/>
    <lineage>
        <taxon>Bacteria</taxon>
        <taxon>Bacillati</taxon>
        <taxon>Actinomycetota</taxon>
        <taxon>Actinomycetes</taxon>
        <taxon>Kitasatosporales</taxon>
        <taxon>Streptomycetaceae</taxon>
        <taxon>Streptomyces</taxon>
    </lineage>
</organism>
<gene>
    <name evidence="2" type="ORF">SLI_6080</name>
</gene>
<sequence>MTQAVRAGAPGTVELRPARVPAGPPAPDVRRGRRRRD</sequence>
<protein>
    <submittedName>
        <fullName evidence="2">Uncharacterized protein</fullName>
    </submittedName>
</protein>
<name>A0A7U9DV94_STRLI</name>
<evidence type="ECO:0000313" key="2">
    <source>
        <dbReference type="EMBL" id="EOY50787.1"/>
    </source>
</evidence>
<feature type="region of interest" description="Disordered" evidence="1">
    <location>
        <begin position="1"/>
        <end position="37"/>
    </location>
</feature>
<evidence type="ECO:0000256" key="1">
    <source>
        <dbReference type="SAM" id="MobiDB-lite"/>
    </source>
</evidence>
<evidence type="ECO:0000313" key="3">
    <source>
        <dbReference type="Proteomes" id="UP000014062"/>
    </source>
</evidence>
<dbReference type="AlphaFoldDB" id="A0A7U9DV94"/>
<dbReference type="EMBL" id="CM001889">
    <property type="protein sequence ID" value="EOY50787.1"/>
    <property type="molecule type" value="Genomic_DNA"/>
</dbReference>
<accession>A0A7U9DV94</accession>
<dbReference type="Proteomes" id="UP000014062">
    <property type="component" value="Chromosome"/>
</dbReference>
<reference evidence="3" key="1">
    <citation type="journal article" date="2013" name="Genome Biol. Evol.">
        <title>The genome sequence of Streptomyces lividans 66 reveals a novel tRNA-dependent peptide biosynthetic system within a metal-related genomic island.</title>
        <authorList>
            <person name="Cruz-Morales P."/>
            <person name="Vijgenboom E."/>
            <person name="Iruegas-Bocardo F."/>
            <person name="Girard G."/>
            <person name="Yanez-Guerra L.A."/>
            <person name="Ramos-Aboites H.E."/>
            <person name="Pernodet J.L."/>
            <person name="Anne J."/>
            <person name="van Wezel G.P."/>
            <person name="Barona-Gomez F."/>
        </authorList>
    </citation>
    <scope>NUCLEOTIDE SEQUENCE [LARGE SCALE GENOMIC DNA]</scope>
    <source>
        <strain evidence="3">1326</strain>
    </source>
</reference>
<proteinExistence type="predicted"/>